<accession>A0A3B6FHS6</accession>
<dbReference type="OMA" id="HCAVELW"/>
<dbReference type="InterPro" id="IPR006527">
    <property type="entry name" value="F-box-assoc_dom_typ1"/>
</dbReference>
<dbReference type="Gramene" id="TraesSTA3B03G01526330.1">
    <property type="protein sequence ID" value="TraesSTA3B03G01526330.1.CDS1"/>
    <property type="gene ID" value="TraesSTA3B03G01526330"/>
</dbReference>
<dbReference type="Gramene" id="TraesNOR3B03G01554290.1">
    <property type="protein sequence ID" value="TraesNOR3B03G01554290.1.CDS1"/>
    <property type="gene ID" value="TraesNOR3B03G01554290"/>
</dbReference>
<dbReference type="Gramene" id="TraesARIUn03G04574570.1">
    <property type="protein sequence ID" value="TraesARIUn03G04574570.1.CDS1"/>
    <property type="gene ID" value="TraesARIUn03G04574570"/>
</dbReference>
<evidence type="ECO:0000313" key="2">
    <source>
        <dbReference type="EnsemblPlants" id="TraesCS3B02G002100.1.cds1"/>
    </source>
</evidence>
<evidence type="ECO:0000259" key="1">
    <source>
        <dbReference type="SMART" id="SM00256"/>
    </source>
</evidence>
<dbReference type="PANTHER" id="PTHR31672">
    <property type="entry name" value="BNACNNG10540D PROTEIN"/>
    <property type="match status" value="1"/>
</dbReference>
<evidence type="ECO:0000313" key="3">
    <source>
        <dbReference type="Proteomes" id="UP000019116"/>
    </source>
</evidence>
<dbReference type="EnsemblPlants" id="TraesCS3B02G002100.1">
    <property type="protein sequence ID" value="TraesCS3B02G002100.1.cds1"/>
    <property type="gene ID" value="TraesCS3B02G002100"/>
</dbReference>
<dbReference type="CDD" id="cd22157">
    <property type="entry name" value="F-box_AtFBW1-like"/>
    <property type="match status" value="1"/>
</dbReference>
<dbReference type="InterPro" id="IPR050796">
    <property type="entry name" value="SCF_F-box_component"/>
</dbReference>
<dbReference type="InterPro" id="IPR001810">
    <property type="entry name" value="F-box_dom"/>
</dbReference>
<dbReference type="Gene3D" id="1.20.1280.50">
    <property type="match status" value="1"/>
</dbReference>
<dbReference type="Gramene" id="TraesARIUn03G04574630.1">
    <property type="protein sequence ID" value="TraesARIUn03G04574630.1.CDS1"/>
    <property type="gene ID" value="TraesARIUn03G04574630"/>
</dbReference>
<dbReference type="PANTHER" id="PTHR31672:SF13">
    <property type="entry name" value="F-BOX PROTEIN CPR30-LIKE"/>
    <property type="match status" value="1"/>
</dbReference>
<dbReference type="InterPro" id="IPR017451">
    <property type="entry name" value="F-box-assoc_interact_dom"/>
</dbReference>
<organism evidence="2">
    <name type="scientific">Triticum aestivum</name>
    <name type="common">Wheat</name>
    <dbReference type="NCBI Taxonomy" id="4565"/>
    <lineage>
        <taxon>Eukaryota</taxon>
        <taxon>Viridiplantae</taxon>
        <taxon>Streptophyta</taxon>
        <taxon>Embryophyta</taxon>
        <taxon>Tracheophyta</taxon>
        <taxon>Spermatophyta</taxon>
        <taxon>Magnoliopsida</taxon>
        <taxon>Liliopsida</taxon>
        <taxon>Poales</taxon>
        <taxon>Poaceae</taxon>
        <taxon>BOP clade</taxon>
        <taxon>Pooideae</taxon>
        <taxon>Triticodae</taxon>
        <taxon>Triticeae</taxon>
        <taxon>Triticinae</taxon>
        <taxon>Triticum</taxon>
    </lineage>
</organism>
<dbReference type="SMART" id="SM00256">
    <property type="entry name" value="FBOX"/>
    <property type="match status" value="1"/>
</dbReference>
<dbReference type="Gramene" id="TraesCAD_scaffold_021550_01G000100.1">
    <property type="protein sequence ID" value="TraesCAD_scaffold_021550_01G000100.1"/>
    <property type="gene ID" value="TraesCAD_scaffold_021550_01G000100"/>
</dbReference>
<dbReference type="Gramene" id="TraesWEE_scaffold_005418_01G001100.1">
    <property type="protein sequence ID" value="TraesWEE_scaffold_005418_01G001100.1"/>
    <property type="gene ID" value="TraesWEE_scaffold_005418_01G001100"/>
</dbReference>
<dbReference type="Gramene" id="TraesJAG3B03G01544630.1">
    <property type="protein sequence ID" value="TraesJAG3B03G01544630.1.CDS1"/>
    <property type="gene ID" value="TraesJAG3B03G01544630"/>
</dbReference>
<dbReference type="Gramene" id="TraesPARA_EIv1.0_1049470.1">
    <property type="protein sequence ID" value="TraesPARA_EIv1.0_1049470.1.CDS1"/>
    <property type="gene ID" value="TraesPARA_EIv1.0_1049470"/>
</dbReference>
<dbReference type="Proteomes" id="UP000019116">
    <property type="component" value="Chromosome 3B"/>
</dbReference>
<reference evidence="2" key="2">
    <citation type="submission" date="2018-10" db="UniProtKB">
        <authorList>
            <consortium name="EnsemblPlants"/>
        </authorList>
    </citation>
    <scope>IDENTIFICATION</scope>
</reference>
<proteinExistence type="predicted"/>
<dbReference type="Gramene" id="TraesCS3B03G0005100.1">
    <property type="protein sequence ID" value="TraesCS3B03G0005100.1.CDS1"/>
    <property type="gene ID" value="TraesCS3B03G0005100"/>
</dbReference>
<dbReference type="Gramene" id="TraesCLE_scaffold_001508_01G001300.1">
    <property type="protein sequence ID" value="TraesCLE_scaffold_001508_01G001300.1"/>
    <property type="gene ID" value="TraesCLE_scaffold_001508_01G001300"/>
</dbReference>
<dbReference type="SUPFAM" id="SSF81383">
    <property type="entry name" value="F-box domain"/>
    <property type="match status" value="1"/>
</dbReference>
<dbReference type="Gramene" id="TraesMAC3B03G01544490.1">
    <property type="protein sequence ID" value="TraesMAC3B03G01544490.1.CDS1"/>
    <property type="gene ID" value="TraesMAC3B03G01544490"/>
</dbReference>
<name>A0A3B6FHS6_WHEAT</name>
<dbReference type="InterPro" id="IPR036047">
    <property type="entry name" value="F-box-like_dom_sf"/>
</dbReference>
<dbReference type="OrthoDB" id="601353at2759"/>
<dbReference type="Gramene" id="TraesCS3B02G002100.1">
    <property type="protein sequence ID" value="TraesCS3B02G002100.1.cds1"/>
    <property type="gene ID" value="TraesCS3B02G002100"/>
</dbReference>
<dbReference type="Gramene" id="TraesJUL3B03G01545850.1">
    <property type="protein sequence ID" value="TraesJUL3B03G01545850.1.CDS1"/>
    <property type="gene ID" value="TraesJUL3B03G01545850"/>
</dbReference>
<dbReference type="Gramene" id="TraesLDM3B03G01533330.1">
    <property type="protein sequence ID" value="TraesLDM3B03G01533330.1.CDS1"/>
    <property type="gene ID" value="TraesLDM3B03G01533330"/>
</dbReference>
<keyword evidence="3" id="KW-1185">Reference proteome</keyword>
<dbReference type="Pfam" id="PF00646">
    <property type="entry name" value="F-box"/>
    <property type="match status" value="1"/>
</dbReference>
<reference evidence="2" key="1">
    <citation type="submission" date="2018-08" db="EMBL/GenBank/DDBJ databases">
        <authorList>
            <person name="Rossello M."/>
        </authorList>
    </citation>
    <scope>NUCLEOTIDE SEQUENCE [LARGE SCALE GENOMIC DNA]</scope>
    <source>
        <strain evidence="2">cv. Chinese Spring</strain>
    </source>
</reference>
<dbReference type="Pfam" id="PF07734">
    <property type="entry name" value="FBA_1"/>
    <property type="match status" value="1"/>
</dbReference>
<protein>
    <recommendedName>
        <fullName evidence="1">F-box domain-containing protein</fullName>
    </recommendedName>
</protein>
<sequence length="422" mass="47673">MILPCLPLELVAAHILLRLPVETLLRFRCVCKAWRDMVDDASFRRAHLRRQKPCLLISPQIVKTLPGEVTTGGLYLWVWEESQKKEATLVHAMSGPSFLPRAAAGPWEVAAHDLAHCDGLVLVPAYSAVHLLNPATRRAVTLPPSLHRPHVVGRPRAIGHQALGLGLDPRSNAYKVARFSYRSSDKPSGRKYTMGMEVLTIRIPTVDHHPPHYWRETSTPPPYPVMPGRTATFFKGSLFWTIDESLFQDATTTVAPGFMRFRLDDESFGVTPPPPCRRRIDYQATTLSELSGELCLCVPQEFVPDQVDESYELWVCHGMDMDDEQGQGPRWERRHVIVGYPVFQGLRGLRPMAASNDSILLYGGTCPCLCRCDRRTQETTSRFYADVHHLRYHHPDTGTLVEYKKNVCDFNITPYTPSLVPL</sequence>
<dbReference type="Gramene" id="TraesARIUn03G04611340.1">
    <property type="protein sequence ID" value="TraesARIUn03G04611340.1.CDS1"/>
    <property type="gene ID" value="TraesARIUn03G04611340"/>
</dbReference>
<dbReference type="AlphaFoldDB" id="A0A3B6FHS6"/>
<dbReference type="NCBIfam" id="TIGR01640">
    <property type="entry name" value="F_box_assoc_1"/>
    <property type="match status" value="1"/>
</dbReference>
<dbReference type="Gramene" id="TraesROB_scaffold_010163_01G000700.1">
    <property type="protein sequence ID" value="TraesROB_scaffold_010163_01G000700.1"/>
    <property type="gene ID" value="TraesROB_scaffold_010163_01G000700"/>
</dbReference>
<dbReference type="Gramene" id="TraesSYM3B03G01556710.1">
    <property type="protein sequence ID" value="TraesSYM3B03G01556710.1.CDS1"/>
    <property type="gene ID" value="TraesSYM3B03G01556710"/>
</dbReference>
<feature type="domain" description="F-box" evidence="1">
    <location>
        <begin position="6"/>
        <end position="47"/>
    </location>
</feature>